<protein>
    <recommendedName>
        <fullName evidence="2">asparagine synthase (glutamine-hydrolyzing)</fullName>
        <ecNumber evidence="2">6.3.5.4</ecNumber>
    </recommendedName>
</protein>
<dbReference type="Proteomes" id="UP000676428">
    <property type="component" value="Chromosome"/>
</dbReference>
<dbReference type="InterPro" id="IPR001962">
    <property type="entry name" value="Asn_synthase"/>
</dbReference>
<evidence type="ECO:0000256" key="1">
    <source>
        <dbReference type="ARBA" id="ARBA00005187"/>
    </source>
</evidence>
<dbReference type="InterPro" id="IPR014729">
    <property type="entry name" value="Rossmann-like_a/b/a_fold"/>
</dbReference>
<dbReference type="SUPFAM" id="SSF52402">
    <property type="entry name" value="Adenine nucleotide alpha hydrolases-like"/>
    <property type="match status" value="1"/>
</dbReference>
<dbReference type="PANTHER" id="PTHR43284">
    <property type="entry name" value="ASPARAGINE SYNTHETASE (GLUTAMINE-HYDROLYZING)"/>
    <property type="match status" value="1"/>
</dbReference>
<proteinExistence type="predicted"/>
<evidence type="ECO:0000313" key="6">
    <source>
        <dbReference type="Proteomes" id="UP000676428"/>
    </source>
</evidence>
<evidence type="ECO:0000256" key="3">
    <source>
        <dbReference type="ARBA" id="ARBA00048741"/>
    </source>
</evidence>
<dbReference type="Pfam" id="PF00733">
    <property type="entry name" value="Asn_synthase"/>
    <property type="match status" value="1"/>
</dbReference>
<feature type="domain" description="Asparagine synthetase" evidence="4">
    <location>
        <begin position="4"/>
        <end position="273"/>
    </location>
</feature>
<organism evidence="5 6">
    <name type="scientific">Shewanella dokdonensis</name>
    <dbReference type="NCBI Taxonomy" id="712036"/>
    <lineage>
        <taxon>Bacteria</taxon>
        <taxon>Pseudomonadati</taxon>
        <taxon>Pseudomonadota</taxon>
        <taxon>Gammaproteobacteria</taxon>
        <taxon>Alteromonadales</taxon>
        <taxon>Shewanellaceae</taxon>
        <taxon>Shewanella</taxon>
    </lineage>
</organism>
<dbReference type="InterPro" id="IPR051786">
    <property type="entry name" value="ASN_synthetase/amidase"/>
</dbReference>
<comment type="catalytic activity">
    <reaction evidence="3">
        <text>L-aspartate + L-glutamine + ATP + H2O = L-asparagine + L-glutamate + AMP + diphosphate + H(+)</text>
        <dbReference type="Rhea" id="RHEA:12228"/>
        <dbReference type="ChEBI" id="CHEBI:15377"/>
        <dbReference type="ChEBI" id="CHEBI:15378"/>
        <dbReference type="ChEBI" id="CHEBI:29985"/>
        <dbReference type="ChEBI" id="CHEBI:29991"/>
        <dbReference type="ChEBI" id="CHEBI:30616"/>
        <dbReference type="ChEBI" id="CHEBI:33019"/>
        <dbReference type="ChEBI" id="CHEBI:58048"/>
        <dbReference type="ChEBI" id="CHEBI:58359"/>
        <dbReference type="ChEBI" id="CHEBI:456215"/>
        <dbReference type="EC" id="6.3.5.4"/>
    </reaction>
</comment>
<dbReference type="PANTHER" id="PTHR43284:SF1">
    <property type="entry name" value="ASPARAGINE SYNTHETASE"/>
    <property type="match status" value="1"/>
</dbReference>
<dbReference type="CDD" id="cd01991">
    <property type="entry name" value="Asn_synthase_B_C"/>
    <property type="match status" value="1"/>
</dbReference>
<dbReference type="EC" id="6.3.5.4" evidence="2"/>
<evidence type="ECO:0000256" key="2">
    <source>
        <dbReference type="ARBA" id="ARBA00012737"/>
    </source>
</evidence>
<dbReference type="EMBL" id="CP074572">
    <property type="protein sequence ID" value="QVK23658.1"/>
    <property type="molecule type" value="Genomic_DNA"/>
</dbReference>
<evidence type="ECO:0000313" key="5">
    <source>
        <dbReference type="EMBL" id="QVK23658.1"/>
    </source>
</evidence>
<comment type="pathway">
    <text evidence="1">Amino-acid biosynthesis; L-asparagine biosynthesis; L-asparagine from L-aspartate (L-Gln route): step 1/1.</text>
</comment>
<dbReference type="Gene3D" id="3.40.50.620">
    <property type="entry name" value="HUPs"/>
    <property type="match status" value="1"/>
</dbReference>
<name>A0ABX8DG16_9GAMM</name>
<keyword evidence="6" id="KW-1185">Reference proteome</keyword>
<accession>A0ABX8DG16</accession>
<evidence type="ECO:0000259" key="4">
    <source>
        <dbReference type="Pfam" id="PF00733"/>
    </source>
</evidence>
<sequence length="282" mass="32910">MIDDQYIIDIFDNFISSIDQPSIDGINSYIVSLEAAKEVKVALSGLGGDEIFSGYPHFKTINKYSNKKNDFIYFFAKKLYQNRYTQKYNFVGVDEERCLEEIRTINNNAENFLLNNFSIEHYPLSPYLSSLQRISKLEIDRYMLNTLLRDNDVMSMAHSLEVRPVLLDHKLVELAFSLDDRFKLQNGILKSVFVDSMKDLIPVDVWKRKKTGFEMPYAIWMNGILNSYFKTVVNNKSALMIFSLDYLLALKKRVATRKLKINDWGVFIFLCWLDKFSIEISS</sequence>
<reference evidence="5 6" key="1">
    <citation type="journal article" date="2012" name="Int. J. Syst. Evol. Microbiol.">
        <title>Shewanella dokdonensis sp. nov., isolated from seawater.</title>
        <authorList>
            <person name="Sung H.R."/>
            <person name="Yoon J.H."/>
            <person name="Ghim S.Y."/>
        </authorList>
    </citation>
    <scope>NUCLEOTIDE SEQUENCE [LARGE SCALE GENOMIC DNA]</scope>
    <source>
        <strain evidence="5 6">DSM 23626</strain>
    </source>
</reference>
<gene>
    <name evidence="5" type="ORF">KHX94_02745</name>
</gene>